<gene>
    <name evidence="2" type="ORF">JCM14722_15060</name>
</gene>
<name>A0ABN6RS94_9BACT</name>
<dbReference type="InterPro" id="IPR001638">
    <property type="entry name" value="Solute-binding_3/MltF_N"/>
</dbReference>
<dbReference type="EMBL" id="AP026708">
    <property type="protein sequence ID" value="BDQ33964.1"/>
    <property type="molecule type" value="Genomic_DNA"/>
</dbReference>
<sequence length="215" mass="23892">MSLALSPYSYEQDGKLTGLVYDLGNALAEEAGLTAQNRQVRVLRAVEEIALGRADMVLMLPTSAIEKVADNLGPILSLETIALGRRGADYRSVEGLRGRTVASVRGTRYDERISPENGITIYQTTNYLHSLKLLLGNRVDAVVGPRFGLMHTIRENGLPPERFGEPLVLNVTQACVFLSKRVDPEVARRLRAAMVRMVREGKAERLCFSYDPQYR</sequence>
<evidence type="ECO:0000259" key="1">
    <source>
        <dbReference type="SMART" id="SM00062"/>
    </source>
</evidence>
<proteinExistence type="predicted"/>
<dbReference type="RefSeq" id="WP_264984013.1">
    <property type="nucleotide sequence ID" value="NZ_AP026708.1"/>
</dbReference>
<dbReference type="Proteomes" id="UP001061361">
    <property type="component" value="Chromosome"/>
</dbReference>
<reference evidence="2" key="1">
    <citation type="submission" date="2022-08" db="EMBL/GenBank/DDBJ databases">
        <title>Genome Sequence of the sulphate-reducing bacterium, Pseudodesulfovibrio portus JCM14722.</title>
        <authorList>
            <person name="Kondo R."/>
            <person name="Kataoka T."/>
        </authorList>
    </citation>
    <scope>NUCLEOTIDE SEQUENCE</scope>
    <source>
        <strain evidence="2">JCM 14722</strain>
    </source>
</reference>
<accession>A0ABN6RS94</accession>
<keyword evidence="3" id="KW-1185">Reference proteome</keyword>
<dbReference type="Gene3D" id="3.40.190.10">
    <property type="entry name" value="Periplasmic binding protein-like II"/>
    <property type="match status" value="2"/>
</dbReference>
<evidence type="ECO:0000313" key="2">
    <source>
        <dbReference type="EMBL" id="BDQ33964.1"/>
    </source>
</evidence>
<dbReference type="SUPFAM" id="SSF53850">
    <property type="entry name" value="Periplasmic binding protein-like II"/>
    <property type="match status" value="1"/>
</dbReference>
<dbReference type="SMART" id="SM00062">
    <property type="entry name" value="PBPb"/>
    <property type="match status" value="1"/>
</dbReference>
<dbReference type="Pfam" id="PF00497">
    <property type="entry name" value="SBP_bac_3"/>
    <property type="match status" value="1"/>
</dbReference>
<organism evidence="2 3">
    <name type="scientific">Pseudodesulfovibrio portus</name>
    <dbReference type="NCBI Taxonomy" id="231439"/>
    <lineage>
        <taxon>Bacteria</taxon>
        <taxon>Pseudomonadati</taxon>
        <taxon>Thermodesulfobacteriota</taxon>
        <taxon>Desulfovibrionia</taxon>
        <taxon>Desulfovibrionales</taxon>
        <taxon>Desulfovibrionaceae</taxon>
    </lineage>
</organism>
<protein>
    <recommendedName>
        <fullName evidence="1">Solute-binding protein family 3/N-terminal domain-containing protein</fullName>
    </recommendedName>
</protein>
<feature type="domain" description="Solute-binding protein family 3/N-terminal" evidence="1">
    <location>
        <begin position="1"/>
        <end position="211"/>
    </location>
</feature>
<evidence type="ECO:0000313" key="3">
    <source>
        <dbReference type="Proteomes" id="UP001061361"/>
    </source>
</evidence>